<dbReference type="GO" id="GO:0009249">
    <property type="term" value="P:protein lipoylation"/>
    <property type="evidence" value="ECO:0007669"/>
    <property type="project" value="InterPro"/>
</dbReference>
<name>A0A6C1DUY9_SACPS</name>
<dbReference type="AlphaFoldDB" id="A0A6C1DUY9"/>
<evidence type="ECO:0000256" key="4">
    <source>
        <dbReference type="ARBA" id="ARBA00008242"/>
    </source>
</evidence>
<evidence type="ECO:0000313" key="14">
    <source>
        <dbReference type="EMBL" id="QID80423.1"/>
    </source>
</evidence>
<evidence type="ECO:0000256" key="12">
    <source>
        <dbReference type="ARBA" id="ARBA00082972"/>
    </source>
</evidence>
<keyword evidence="8 14" id="KW-0436">Ligase</keyword>
<protein>
    <recommendedName>
        <fullName evidence="7">Putative lipoate-protein ligase A</fullName>
        <ecNumber evidence="6">6.3.1.20</ecNumber>
    </recommendedName>
    <alternativeName>
        <fullName evidence="12">Altered inheritance rate of mitochondria protein 22</fullName>
    </alternativeName>
</protein>
<evidence type="ECO:0000256" key="5">
    <source>
        <dbReference type="ARBA" id="ARBA00011245"/>
    </source>
</evidence>
<evidence type="ECO:0000313" key="15">
    <source>
        <dbReference type="Proteomes" id="UP000501346"/>
    </source>
</evidence>
<evidence type="ECO:0000256" key="11">
    <source>
        <dbReference type="ARBA" id="ARBA00048037"/>
    </source>
</evidence>
<comment type="subunit">
    <text evidence="5">Monomer.</text>
</comment>
<dbReference type="EC" id="6.3.1.20" evidence="6"/>
<dbReference type="SUPFAM" id="SSF55681">
    <property type="entry name" value="Class II aaRS and biotin synthetases"/>
    <property type="match status" value="1"/>
</dbReference>
<comment type="pathway">
    <text evidence="3">Protein modification; protein lipoylation via exogenous pathway; protein N(6)-(lipoyl)lysine from lipoate: step 1/2.</text>
</comment>
<comment type="similarity">
    <text evidence="4">Belongs to the LplA family.</text>
</comment>
<sequence length="451" mass="52042">MRSASSYLIRNIEHPKISELTYVEFLMNTKEENTRLFFDVYIMSMMLSNWALSPRYVGQRNLIHCTTLFHTLTRWAKDADDKYHDINSMYENMFTPSNDNVSILQDEGKSDYDTTKTSSMQEDISAFNKDLYNFYNIGYAKQIMSASQLENIVKAKGRFVIQSLSTSPYYNLALENYVFKNTPRAKRGPDNCRLLFYINDRCAVIGKNQNLWQEVDLAKLKSKNFELLRRFSGGGTVLHDLGNVNYSYLTSREKFETKFFNKMIIKWLNSLNPELRLDLNERGDIIQDGFKISGSAYKIAGGKAYHHATMLLNADLGQFSGLLEPSLPNNMEWESSGVHSVKSKIKNVGIITPNQFIAVVSERFQKTFKVDGEIPIYYCDEFKSINDEIKDAMNTLQSEQWKYFSGPKFSVKIKDKGLTIKVEKGMIYDCDRNDLIGLEFKGFLENIDSYT</sequence>
<dbReference type="CDD" id="cd16443">
    <property type="entry name" value="LplA"/>
    <property type="match status" value="1"/>
</dbReference>
<accession>A0A6C1DUY9</accession>
<evidence type="ECO:0000256" key="10">
    <source>
        <dbReference type="ARBA" id="ARBA00022840"/>
    </source>
</evidence>
<comment type="pathway">
    <text evidence="2">Protein modification; protein lipoylation via exogenous pathway; protein N(6)-(lipoyl)lysine from lipoate: step 2/2.</text>
</comment>
<evidence type="ECO:0000259" key="13">
    <source>
        <dbReference type="PROSITE" id="PS51733"/>
    </source>
</evidence>
<reference evidence="14 15" key="1">
    <citation type="journal article" date="2019" name="BMC Genomics">
        <title>Chromosome level assembly and comparative genome analysis confirm lager-brewing yeasts originated from a single hybridization.</title>
        <authorList>
            <person name="Salazar A.N."/>
            <person name="Gorter de Vries A.R."/>
            <person name="van den Broek M."/>
            <person name="Brouwers N."/>
            <person name="de la Torre Cortes P."/>
            <person name="Kuijpers N.G.A."/>
            <person name="Daran J.G."/>
            <person name="Abeel T."/>
        </authorList>
    </citation>
    <scope>NUCLEOTIDE SEQUENCE [LARGE SCALE GENOMIC DNA]</scope>
    <source>
        <strain evidence="14 15">CBS 1483</strain>
    </source>
</reference>
<keyword evidence="9" id="KW-0547">Nucleotide-binding</keyword>
<dbReference type="Gene3D" id="3.30.930.10">
    <property type="entry name" value="Bira Bifunctional Protein, Domain 2"/>
    <property type="match status" value="1"/>
</dbReference>
<dbReference type="NCBIfam" id="TIGR00545">
    <property type="entry name" value="lipoyltrans"/>
    <property type="match status" value="1"/>
</dbReference>
<dbReference type="GO" id="GO:0005739">
    <property type="term" value="C:mitochondrion"/>
    <property type="evidence" value="ECO:0007669"/>
    <property type="project" value="TreeGrafter"/>
</dbReference>
<dbReference type="EMBL" id="CP048991">
    <property type="protein sequence ID" value="QID80423.1"/>
    <property type="molecule type" value="Genomic_DNA"/>
</dbReference>
<feature type="domain" description="BPL/LPL catalytic" evidence="13">
    <location>
        <begin position="188"/>
        <end position="372"/>
    </location>
</feature>
<evidence type="ECO:0000256" key="8">
    <source>
        <dbReference type="ARBA" id="ARBA00022598"/>
    </source>
</evidence>
<gene>
    <name evidence="14" type="primary">AIM22_1</name>
    <name evidence="14" type="ORF">GRS66_002743</name>
</gene>
<keyword evidence="10" id="KW-0067">ATP-binding</keyword>
<evidence type="ECO:0000256" key="3">
    <source>
        <dbReference type="ARBA" id="ARBA00005124"/>
    </source>
</evidence>
<dbReference type="InterPro" id="IPR004562">
    <property type="entry name" value="LipoylTrfase_LipoateP_Ligase"/>
</dbReference>
<proteinExistence type="inferred from homology"/>
<comment type="function">
    <text evidence="1">Catalyzes both the ATP-dependent activation of exogenously supplied lipoate to lipoyl-AMP and the transfer of the activated lipoyl onto the lipoyl domains of lipoate-dependent enzymes.</text>
</comment>
<dbReference type="GO" id="GO:0016979">
    <property type="term" value="F:lipoate-protein ligase activity"/>
    <property type="evidence" value="ECO:0007669"/>
    <property type="project" value="UniProtKB-EC"/>
</dbReference>
<dbReference type="GO" id="GO:0005524">
    <property type="term" value="F:ATP binding"/>
    <property type="evidence" value="ECO:0007669"/>
    <property type="project" value="UniProtKB-KW"/>
</dbReference>
<dbReference type="UniPathway" id="UPA00537">
    <property type="reaction ID" value="UER00595"/>
</dbReference>
<dbReference type="Proteomes" id="UP000501346">
    <property type="component" value="Chromosome ScX-SeX"/>
</dbReference>
<evidence type="ECO:0000256" key="9">
    <source>
        <dbReference type="ARBA" id="ARBA00022741"/>
    </source>
</evidence>
<dbReference type="PANTHER" id="PTHR12561:SF3">
    <property type="entry name" value="LIPOYLTRANSFERASE 1, MITOCHONDRIAL"/>
    <property type="match status" value="1"/>
</dbReference>
<comment type="catalytic activity">
    <reaction evidence="11">
        <text>L-lysyl-[lipoyl-carrier protein] + (R)-lipoate + ATP = N(6)-[(R)-lipoyl]-L-lysyl-[lipoyl-carrier protein] + AMP + diphosphate + H(+)</text>
        <dbReference type="Rhea" id="RHEA:49288"/>
        <dbReference type="Rhea" id="RHEA-COMP:10500"/>
        <dbReference type="Rhea" id="RHEA-COMP:10502"/>
        <dbReference type="ChEBI" id="CHEBI:15378"/>
        <dbReference type="ChEBI" id="CHEBI:29969"/>
        <dbReference type="ChEBI" id="CHEBI:30616"/>
        <dbReference type="ChEBI" id="CHEBI:33019"/>
        <dbReference type="ChEBI" id="CHEBI:83088"/>
        <dbReference type="ChEBI" id="CHEBI:83099"/>
        <dbReference type="ChEBI" id="CHEBI:456215"/>
        <dbReference type="EC" id="6.3.1.20"/>
    </reaction>
</comment>
<dbReference type="OrthoDB" id="201621at2759"/>
<dbReference type="InterPro" id="IPR004143">
    <property type="entry name" value="BPL_LPL_catalytic"/>
</dbReference>
<dbReference type="InterPro" id="IPR045864">
    <property type="entry name" value="aa-tRNA-synth_II/BPL/LPL"/>
</dbReference>
<dbReference type="PANTHER" id="PTHR12561">
    <property type="entry name" value="LIPOATE-PROTEIN LIGASE"/>
    <property type="match status" value="1"/>
</dbReference>
<dbReference type="GO" id="GO:0017118">
    <property type="term" value="F:lipoyltransferase activity"/>
    <property type="evidence" value="ECO:0007669"/>
    <property type="project" value="TreeGrafter"/>
</dbReference>
<dbReference type="PROSITE" id="PS51733">
    <property type="entry name" value="BPL_LPL_CATALYTIC"/>
    <property type="match status" value="1"/>
</dbReference>
<organism evidence="14 15">
    <name type="scientific">Saccharomyces pastorianus</name>
    <name type="common">Lager yeast</name>
    <name type="synonym">Saccharomyces cerevisiae x Saccharomyces eubayanus</name>
    <dbReference type="NCBI Taxonomy" id="27292"/>
    <lineage>
        <taxon>Eukaryota</taxon>
        <taxon>Fungi</taxon>
        <taxon>Dikarya</taxon>
        <taxon>Ascomycota</taxon>
        <taxon>Saccharomycotina</taxon>
        <taxon>Saccharomycetes</taxon>
        <taxon>Saccharomycetales</taxon>
        <taxon>Saccharomycetaceae</taxon>
        <taxon>Saccharomyces</taxon>
    </lineage>
</organism>
<evidence type="ECO:0000256" key="1">
    <source>
        <dbReference type="ARBA" id="ARBA00003253"/>
    </source>
</evidence>
<evidence type="ECO:0000256" key="2">
    <source>
        <dbReference type="ARBA" id="ARBA00005085"/>
    </source>
</evidence>
<evidence type="ECO:0000256" key="7">
    <source>
        <dbReference type="ARBA" id="ARBA00015925"/>
    </source>
</evidence>
<keyword evidence="15" id="KW-1185">Reference proteome</keyword>
<dbReference type="FunFam" id="3.30.930.10:FF:000107">
    <property type="entry name" value="Putative lipoate-protein ligase A"/>
    <property type="match status" value="1"/>
</dbReference>
<dbReference type="Pfam" id="PF21948">
    <property type="entry name" value="LplA-B_cat"/>
    <property type="match status" value="1"/>
</dbReference>
<evidence type="ECO:0000256" key="6">
    <source>
        <dbReference type="ARBA" id="ARBA00012367"/>
    </source>
</evidence>